<evidence type="ECO:0000256" key="4">
    <source>
        <dbReference type="ARBA" id="ARBA00022490"/>
    </source>
</evidence>
<dbReference type="PANTHER" id="PTHR13530:SF3">
    <property type="entry name" value="TBC1 DOMAIN FAMILY MEMBER 7"/>
    <property type="match status" value="1"/>
</dbReference>
<keyword evidence="5" id="KW-0472">Membrane</keyword>
<evidence type="ECO:0000256" key="3">
    <source>
        <dbReference type="ARBA" id="ARBA00022468"/>
    </source>
</evidence>
<evidence type="ECO:0000313" key="9">
    <source>
        <dbReference type="RefSeq" id="XP_030370296.1"/>
    </source>
</evidence>
<dbReference type="GeneID" id="115620929"/>
<dbReference type="InterPro" id="IPR043039">
    <property type="entry name" value="TBC1D7_dom2"/>
</dbReference>
<proteinExistence type="predicted"/>
<dbReference type="Proteomes" id="UP000504634">
    <property type="component" value="Unplaced"/>
</dbReference>
<comment type="subcellular location">
    <subcellularLocation>
        <location evidence="2">Cytoplasmic vesicle</location>
    </subcellularLocation>
    <subcellularLocation>
        <location evidence="1">Endomembrane system</location>
    </subcellularLocation>
</comment>
<dbReference type="PANTHER" id="PTHR13530">
    <property type="entry name" value="TBC1 DOMAIN FAMILY MEMBER 7"/>
    <property type="match status" value="1"/>
</dbReference>
<accession>A0A6J2T090</accession>
<gene>
    <name evidence="9" type="primary">LOC115620929</name>
</gene>
<dbReference type="AlphaFoldDB" id="A0A6J2T090"/>
<protein>
    <submittedName>
        <fullName evidence="9">TBC1 domain family member 7</fullName>
    </submittedName>
</protein>
<evidence type="ECO:0000259" key="7">
    <source>
        <dbReference type="PROSITE" id="PS50086"/>
    </source>
</evidence>
<keyword evidence="6" id="KW-0968">Cytoplasmic vesicle</keyword>
<feature type="domain" description="Rab-GAP TBC" evidence="7">
    <location>
        <begin position="49"/>
        <end position="230"/>
    </location>
</feature>
<dbReference type="Gene3D" id="1.10.8.680">
    <property type="entry name" value="Ypt/Rab-GAP domain of gyp1p, domain 2"/>
    <property type="match status" value="1"/>
</dbReference>
<dbReference type="GO" id="GO:0032007">
    <property type="term" value="P:negative regulation of TOR signaling"/>
    <property type="evidence" value="ECO:0007669"/>
    <property type="project" value="TreeGrafter"/>
</dbReference>
<dbReference type="Gene3D" id="1.10.472.80">
    <property type="entry name" value="Ypt/Rab-GAP domain of gyp1p, domain 3"/>
    <property type="match status" value="1"/>
</dbReference>
<keyword evidence="8" id="KW-1185">Reference proteome</keyword>
<organism evidence="8 9">
    <name type="scientific">Drosophila lebanonensis</name>
    <name type="common">Fruit fly</name>
    <name type="synonym">Scaptodrosophila lebanonensis</name>
    <dbReference type="NCBI Taxonomy" id="7225"/>
    <lineage>
        <taxon>Eukaryota</taxon>
        <taxon>Metazoa</taxon>
        <taxon>Ecdysozoa</taxon>
        <taxon>Arthropoda</taxon>
        <taxon>Hexapoda</taxon>
        <taxon>Insecta</taxon>
        <taxon>Pterygota</taxon>
        <taxon>Neoptera</taxon>
        <taxon>Endopterygota</taxon>
        <taxon>Diptera</taxon>
        <taxon>Brachycera</taxon>
        <taxon>Muscomorpha</taxon>
        <taxon>Ephydroidea</taxon>
        <taxon>Drosophilidae</taxon>
        <taxon>Scaptodrosophila</taxon>
    </lineage>
</organism>
<name>A0A6J2T090_DROLE</name>
<evidence type="ECO:0000313" key="8">
    <source>
        <dbReference type="Proteomes" id="UP000504634"/>
    </source>
</evidence>
<dbReference type="Gene3D" id="1.10.10.750">
    <property type="entry name" value="Ypt/Rab-GAP domain of gyp1p, domain 1"/>
    <property type="match status" value="1"/>
</dbReference>
<dbReference type="PROSITE" id="PS50086">
    <property type="entry name" value="TBC_RABGAP"/>
    <property type="match status" value="1"/>
</dbReference>
<dbReference type="GO" id="GO:0005096">
    <property type="term" value="F:GTPase activator activity"/>
    <property type="evidence" value="ECO:0007669"/>
    <property type="project" value="UniProtKB-KW"/>
</dbReference>
<dbReference type="InterPro" id="IPR039842">
    <property type="entry name" value="TBC1D7"/>
</dbReference>
<dbReference type="GO" id="GO:0012505">
    <property type="term" value="C:endomembrane system"/>
    <property type="evidence" value="ECO:0007669"/>
    <property type="project" value="UniProtKB-SubCell"/>
</dbReference>
<dbReference type="OrthoDB" id="18718at2759"/>
<evidence type="ECO:0000256" key="2">
    <source>
        <dbReference type="ARBA" id="ARBA00004541"/>
    </source>
</evidence>
<dbReference type="RefSeq" id="XP_030370296.1">
    <property type="nucleotide sequence ID" value="XM_030514436.1"/>
</dbReference>
<sequence length="296" mass="34599">MTTDERNFRSSYYEKVGCHGVEEKKSLNKLLQDGIRDRNKLKQFCISYTVPADQRSLLWGLIMGILPLHKSSTDYIRDQLRQVYEDLLRAVSVMRYIDPTKPKEIVMHTMWQLENNRLLHNNAGPPVDDSHFIEIVRVLLPLFDDNVETYCIAKEFYQYTRELKKESAKLKELTQTLLRREDIALFYHLDQLGIFSSNNNLLDNWYTTSFAGIIRETVLVKIWDKICGGARKIVVFLFLEMVKDSQIKQRISICSAQNEFKILIETALQVNDLDAVIVNRAIKSWQSNNSEIEYAH</sequence>
<reference evidence="9" key="1">
    <citation type="submission" date="2025-08" db="UniProtKB">
        <authorList>
            <consortium name="RefSeq"/>
        </authorList>
    </citation>
    <scope>IDENTIFICATION</scope>
    <source>
        <strain evidence="9">11010-0011.00</strain>
        <tissue evidence="9">Whole body</tissue>
    </source>
</reference>
<dbReference type="InterPro" id="IPR000195">
    <property type="entry name" value="Rab-GAP-TBC_dom"/>
</dbReference>
<evidence type="ECO:0000256" key="1">
    <source>
        <dbReference type="ARBA" id="ARBA00004308"/>
    </source>
</evidence>
<evidence type="ECO:0000256" key="6">
    <source>
        <dbReference type="ARBA" id="ARBA00023329"/>
    </source>
</evidence>
<dbReference type="CTD" id="51256"/>
<keyword evidence="4" id="KW-0963">Cytoplasm</keyword>
<dbReference type="GO" id="GO:0031410">
    <property type="term" value="C:cytoplasmic vesicle"/>
    <property type="evidence" value="ECO:0007669"/>
    <property type="project" value="UniProtKB-SubCell"/>
</dbReference>
<evidence type="ECO:0000256" key="5">
    <source>
        <dbReference type="ARBA" id="ARBA00023136"/>
    </source>
</evidence>
<keyword evidence="3" id="KW-0343">GTPase activation</keyword>